<feature type="transmembrane region" description="Helical" evidence="9">
    <location>
        <begin position="277"/>
        <end position="304"/>
    </location>
</feature>
<dbReference type="PROSITE" id="PS00756">
    <property type="entry name" value="SECY_2"/>
    <property type="match status" value="1"/>
</dbReference>
<dbReference type="GO" id="GO:0065002">
    <property type="term" value="P:intracellular protein transmembrane transport"/>
    <property type="evidence" value="ECO:0007669"/>
    <property type="project" value="UniProtKB-UniRule"/>
</dbReference>
<comment type="subunit">
    <text evidence="9">Component of the Sec protein translocase complex. Heterotrimer consisting of SecY, SecE and SecG subunits. The heterotrimers can form oligomers, although 1 heterotrimer is thought to be able to translocate proteins. Interacts with the ribosome. Interacts with SecDF, and other proteins may be involved. Interacts with SecA.</text>
</comment>
<dbReference type="InterPro" id="IPR030659">
    <property type="entry name" value="SecY_CS"/>
</dbReference>
<evidence type="ECO:0000256" key="8">
    <source>
        <dbReference type="ARBA" id="ARBA00023136"/>
    </source>
</evidence>
<dbReference type="GO" id="GO:0006605">
    <property type="term" value="P:protein targeting"/>
    <property type="evidence" value="ECO:0007669"/>
    <property type="project" value="UniProtKB-UniRule"/>
</dbReference>
<sequence>MKSKIKLILGNPKLIFQILFTFFIIFLFKLGSALPLPFIPKEFKLLKILGLIDAAPSKLFGLGIYPYITASIVVQFLQKLLPICREWKEQGQIGKRKLNLLTRALALLFVFGQTFGMIQKTSDSLAVCFLIPLIAAAGCAILIWFADLINSQGIGNGTSILIMASMSNNLIDSLKEIKQNYYDNLFTNNFDPKLLTQFILIILVLLLFLIVTVIVQITSLKIPVQYARNQSPSKSNSYIPFKINTAGVMPVILANALMQPFKMLIPIIKNNQGFENFVNYLTNIDIVNFALNLHILLIIVFSFFSTFMNVNPEDISEHLSKQDAYIVGFRPGEQTTKYLSSLLFKITVIGAVFLVTLVTMPYLMNKVFHLKHMKLGGTSLLIIVSVAIETIQRIMTTANQKEYAKLF</sequence>
<feature type="transmembrane region" description="Helical" evidence="9">
    <location>
        <begin position="198"/>
        <end position="218"/>
    </location>
</feature>
<evidence type="ECO:0000256" key="5">
    <source>
        <dbReference type="ARBA" id="ARBA00022927"/>
    </source>
</evidence>
<dbReference type="NCBIfam" id="TIGR00967">
    <property type="entry name" value="3a0501s007"/>
    <property type="match status" value="1"/>
</dbReference>
<dbReference type="Pfam" id="PF00344">
    <property type="entry name" value="SecY"/>
    <property type="match status" value="1"/>
</dbReference>
<feature type="transmembrane region" description="Helical" evidence="9">
    <location>
        <begin position="124"/>
        <end position="146"/>
    </location>
</feature>
<evidence type="ECO:0000256" key="4">
    <source>
        <dbReference type="ARBA" id="ARBA00022692"/>
    </source>
</evidence>
<dbReference type="HAMAP" id="MF_01465">
    <property type="entry name" value="SecY"/>
    <property type="match status" value="1"/>
</dbReference>
<keyword evidence="5 9" id="KW-0653">Protein transport</keyword>
<dbReference type="PANTHER" id="PTHR10906">
    <property type="entry name" value="SECY/SEC61-ALPHA FAMILY MEMBER"/>
    <property type="match status" value="1"/>
</dbReference>
<dbReference type="AlphaFoldDB" id="A0A8E7BBW3"/>
<feature type="transmembrane region" description="Helical" evidence="9">
    <location>
        <begin position="342"/>
        <end position="363"/>
    </location>
</feature>
<evidence type="ECO:0000256" key="2">
    <source>
        <dbReference type="ARBA" id="ARBA00005751"/>
    </source>
</evidence>
<organism evidence="11">
    <name type="scientific">Candidatus Phytoplasma solani</name>
    <dbReference type="NCBI Taxonomy" id="69896"/>
    <lineage>
        <taxon>Bacteria</taxon>
        <taxon>Bacillati</taxon>
        <taxon>Mycoplasmatota</taxon>
        <taxon>Mollicutes</taxon>
        <taxon>Acholeplasmatales</taxon>
        <taxon>Acholeplasmataceae</taxon>
        <taxon>Candidatus Phytoplasma</taxon>
        <taxon>16SrXII (Stolbur group)</taxon>
    </lineage>
</organism>
<evidence type="ECO:0000256" key="9">
    <source>
        <dbReference type="HAMAP-Rule" id="MF_01465"/>
    </source>
</evidence>
<reference evidence="11" key="1">
    <citation type="submission" date="2020-09" db="EMBL/GenBank/DDBJ databases">
        <title>Molecular characterization of secY gene and in silico three-dimensional modeling of the SecY protein of 'Candidatus Phytoplasma solani' strains.</title>
        <authorList>
            <person name="Pierro R."/>
            <person name="Luvisi A."/>
            <person name="De Pascali M."/>
            <person name="Quaglino F."/>
        </authorList>
    </citation>
    <scope>NUCLEOTIDE SEQUENCE</scope>
    <source>
        <strain evidence="11">G33_2018</strain>
    </source>
</reference>
<feature type="transmembrane region" description="Helical" evidence="9">
    <location>
        <begin position="59"/>
        <end position="77"/>
    </location>
</feature>
<keyword evidence="9" id="KW-1003">Cell membrane</keyword>
<keyword evidence="8 9" id="KW-0472">Membrane</keyword>
<keyword evidence="6 9" id="KW-1133">Transmembrane helix</keyword>
<comment type="caution">
    <text evidence="9">Lacks conserved residue(s) required for the propagation of feature annotation.</text>
</comment>
<proteinExistence type="inferred from homology"/>
<comment type="function">
    <text evidence="9">The central subunit of the protein translocation channel SecYEG. Consists of two halves formed by TMs 1-5 and 6-10. These two domains form a lateral gate at the front which open onto the bilayer between TMs 2 and 7, and are clamped together by SecE at the back. The channel is closed by both a pore ring composed of hydrophobic SecY resides and a short helix (helix 2A) on the extracellular side of the membrane which forms a plug. The plug probably moves laterally to allow the channel to open. The ring and the pore may move independently.</text>
</comment>
<dbReference type="GO" id="GO:0043952">
    <property type="term" value="P:protein transport by the Sec complex"/>
    <property type="evidence" value="ECO:0007669"/>
    <property type="project" value="UniProtKB-UniRule"/>
</dbReference>
<evidence type="ECO:0000313" key="11">
    <source>
        <dbReference type="EMBL" id="QVV95779.1"/>
    </source>
</evidence>
<gene>
    <name evidence="9 11" type="primary">secY</name>
</gene>
<feature type="transmembrane region" description="Helical" evidence="9">
    <location>
        <begin position="375"/>
        <end position="395"/>
    </location>
</feature>
<dbReference type="EMBL" id="MW051361">
    <property type="protein sequence ID" value="QVV95779.1"/>
    <property type="molecule type" value="Genomic_DNA"/>
</dbReference>
<protein>
    <recommendedName>
        <fullName evidence="9">Protein translocase subunit SecY</fullName>
    </recommendedName>
</protein>
<dbReference type="PIRSF" id="PIRSF004557">
    <property type="entry name" value="SecY"/>
    <property type="match status" value="1"/>
</dbReference>
<name>A0A8E7BBW3_9MOLU</name>
<keyword evidence="7 9" id="KW-0811">Translocation</keyword>
<evidence type="ECO:0000256" key="1">
    <source>
        <dbReference type="ARBA" id="ARBA00004141"/>
    </source>
</evidence>
<dbReference type="InterPro" id="IPR026593">
    <property type="entry name" value="SecY"/>
</dbReference>
<keyword evidence="3 9" id="KW-0813">Transport</keyword>
<comment type="subcellular location">
    <subcellularLocation>
        <location evidence="9">Cell membrane</location>
        <topology evidence="9">Multi-pass membrane protein</topology>
    </subcellularLocation>
    <subcellularLocation>
        <location evidence="1">Membrane</location>
        <topology evidence="1">Multi-pass membrane protein</topology>
    </subcellularLocation>
</comment>
<accession>A0A8E7BBW3</accession>
<evidence type="ECO:0000256" key="3">
    <source>
        <dbReference type="ARBA" id="ARBA00022448"/>
    </source>
</evidence>
<evidence type="ECO:0000256" key="10">
    <source>
        <dbReference type="RuleBase" id="RU004349"/>
    </source>
</evidence>
<dbReference type="InterPro" id="IPR002208">
    <property type="entry name" value="SecY/SEC61-alpha"/>
</dbReference>
<keyword evidence="4 9" id="KW-0812">Transmembrane</keyword>
<feature type="transmembrane region" description="Helical" evidence="9">
    <location>
        <begin position="14"/>
        <end position="39"/>
    </location>
</feature>
<comment type="similarity">
    <text evidence="2 9 10">Belongs to the SecY/SEC61-alpha family.</text>
</comment>
<evidence type="ECO:0000256" key="7">
    <source>
        <dbReference type="ARBA" id="ARBA00023010"/>
    </source>
</evidence>
<dbReference type="GO" id="GO:0005886">
    <property type="term" value="C:plasma membrane"/>
    <property type="evidence" value="ECO:0007669"/>
    <property type="project" value="UniProtKB-SubCell"/>
</dbReference>
<evidence type="ECO:0000256" key="6">
    <source>
        <dbReference type="ARBA" id="ARBA00022989"/>
    </source>
</evidence>